<evidence type="ECO:0000313" key="14">
    <source>
        <dbReference type="Proteomes" id="UP000286268"/>
    </source>
</evidence>
<evidence type="ECO:0000256" key="11">
    <source>
        <dbReference type="ARBA" id="ARBA00048305"/>
    </source>
</evidence>
<evidence type="ECO:0000256" key="6">
    <source>
        <dbReference type="ARBA" id="ARBA00022630"/>
    </source>
</evidence>
<feature type="domain" description="FAD-dependent oxidoreductase 2 FAD-binding" evidence="12">
    <location>
        <begin position="6"/>
        <end position="370"/>
    </location>
</feature>
<sequence>MILNTDVLIIGAGVTGLNFALNLRDDLDVMVLAKDTLNECNSYLAQGGISVLRNEEDYETYVKDTLVAGNFKNRRQAVEILVKESRNAIDKLEQLEVPFNRDKDGQLIYTREGAHSVNRIVHCDDNTGEQLHKVLAKKVREKSNVKIVENCFFADLLTVKNKCIGALAIHGEEELNIIAKAVVVATGGIGGLFKNSTNFHSISGDGLAIAIKNNIKVENLDYIQFHPTAFYEDIKDKRRLLISEAVRGEGGRLVNKAGERFVNELLPRDKVTEAILEEEFKSKSKHVYLDVSFLDKDFVKKRFPNIYRSCLDRGVDITKEPIPVTPAQHYFMGGIKVDMYCRTSMENLYAAGEVSSTGLHGANRLASNSLLESLVFSNRAVNYINNNLLPYTVIYKDLVKRVEGDREYYSNDLSLVLQEEIKKVRGDIINELVAL</sequence>
<dbReference type="GO" id="GO:0008734">
    <property type="term" value="F:L-aspartate oxidase activity"/>
    <property type="evidence" value="ECO:0007669"/>
    <property type="project" value="UniProtKB-EC"/>
</dbReference>
<protein>
    <recommendedName>
        <fullName evidence="5">L-aspartate oxidase</fullName>
        <ecNumber evidence="4">1.4.3.16</ecNumber>
    </recommendedName>
    <alternativeName>
        <fullName evidence="10">Quinolinate synthase B</fullName>
    </alternativeName>
</protein>
<comment type="cofactor">
    <cofactor evidence="1">
        <name>FAD</name>
        <dbReference type="ChEBI" id="CHEBI:57692"/>
    </cofactor>
</comment>
<dbReference type="InterPro" id="IPR005288">
    <property type="entry name" value="NadB"/>
</dbReference>
<dbReference type="Proteomes" id="UP000286268">
    <property type="component" value="Chromosome"/>
</dbReference>
<evidence type="ECO:0000256" key="5">
    <source>
        <dbReference type="ARBA" id="ARBA00021901"/>
    </source>
</evidence>
<accession>A0A3R5QVD7</accession>
<dbReference type="InterPro" id="IPR036188">
    <property type="entry name" value="FAD/NAD-bd_sf"/>
</dbReference>
<evidence type="ECO:0000256" key="1">
    <source>
        <dbReference type="ARBA" id="ARBA00001974"/>
    </source>
</evidence>
<keyword evidence="6" id="KW-0285">Flavoprotein</keyword>
<dbReference type="GO" id="GO:0034628">
    <property type="term" value="P:'de novo' NAD+ biosynthetic process from L-aspartate"/>
    <property type="evidence" value="ECO:0007669"/>
    <property type="project" value="TreeGrafter"/>
</dbReference>
<keyword evidence="8" id="KW-0274">FAD</keyword>
<dbReference type="RefSeq" id="WP_128213885.1">
    <property type="nucleotide sequence ID" value="NZ_CP025746.1"/>
</dbReference>
<comment type="catalytic activity">
    <reaction evidence="11">
        <text>L-aspartate + O2 = iminosuccinate + H2O2</text>
        <dbReference type="Rhea" id="RHEA:25876"/>
        <dbReference type="ChEBI" id="CHEBI:15379"/>
        <dbReference type="ChEBI" id="CHEBI:16240"/>
        <dbReference type="ChEBI" id="CHEBI:29991"/>
        <dbReference type="ChEBI" id="CHEBI:77875"/>
        <dbReference type="EC" id="1.4.3.16"/>
    </reaction>
    <physiologicalReaction direction="left-to-right" evidence="11">
        <dbReference type="Rhea" id="RHEA:25877"/>
    </physiologicalReaction>
</comment>
<comment type="similarity">
    <text evidence="3">Belongs to the FAD-dependent oxidoreductase 2 family. NadB subfamily.</text>
</comment>
<dbReference type="OrthoDB" id="9806724at2"/>
<dbReference type="PANTHER" id="PTHR42716">
    <property type="entry name" value="L-ASPARTATE OXIDASE"/>
    <property type="match status" value="1"/>
</dbReference>
<evidence type="ECO:0000256" key="8">
    <source>
        <dbReference type="ARBA" id="ARBA00022827"/>
    </source>
</evidence>
<evidence type="ECO:0000256" key="3">
    <source>
        <dbReference type="ARBA" id="ARBA00008562"/>
    </source>
</evidence>
<dbReference type="Gene3D" id="3.50.50.60">
    <property type="entry name" value="FAD/NAD(P)-binding domain"/>
    <property type="match status" value="1"/>
</dbReference>
<evidence type="ECO:0000256" key="4">
    <source>
        <dbReference type="ARBA" id="ARBA00012173"/>
    </source>
</evidence>
<dbReference type="NCBIfam" id="NF004820">
    <property type="entry name" value="PRK06175.1"/>
    <property type="match status" value="1"/>
</dbReference>
<keyword evidence="9" id="KW-0560">Oxidoreductase</keyword>
<organism evidence="13 14">
    <name type="scientific">Clostridium manihotivorum</name>
    <dbReference type="NCBI Taxonomy" id="2320868"/>
    <lineage>
        <taxon>Bacteria</taxon>
        <taxon>Bacillati</taxon>
        <taxon>Bacillota</taxon>
        <taxon>Clostridia</taxon>
        <taxon>Eubacteriales</taxon>
        <taxon>Clostridiaceae</taxon>
        <taxon>Clostridium</taxon>
    </lineage>
</organism>
<evidence type="ECO:0000256" key="7">
    <source>
        <dbReference type="ARBA" id="ARBA00022642"/>
    </source>
</evidence>
<gene>
    <name evidence="13" type="ORF">C1I91_16780</name>
</gene>
<dbReference type="AlphaFoldDB" id="A0A3R5QVD7"/>
<dbReference type="PANTHER" id="PTHR42716:SF2">
    <property type="entry name" value="L-ASPARTATE OXIDASE, CHLOROPLASTIC"/>
    <property type="match status" value="1"/>
</dbReference>
<dbReference type="Gene3D" id="3.90.700.10">
    <property type="entry name" value="Succinate dehydrogenase/fumarate reductase flavoprotein, catalytic domain"/>
    <property type="match status" value="1"/>
</dbReference>
<dbReference type="InterPro" id="IPR003953">
    <property type="entry name" value="FAD-dep_OxRdtase_2_FAD-bd"/>
</dbReference>
<dbReference type="EMBL" id="CP025746">
    <property type="protein sequence ID" value="QAA33158.1"/>
    <property type="molecule type" value="Genomic_DNA"/>
</dbReference>
<evidence type="ECO:0000259" key="12">
    <source>
        <dbReference type="Pfam" id="PF00890"/>
    </source>
</evidence>
<dbReference type="SUPFAM" id="SSF51905">
    <property type="entry name" value="FAD/NAD(P)-binding domain"/>
    <property type="match status" value="1"/>
</dbReference>
<dbReference type="FunFam" id="3.90.700.10:FF:000002">
    <property type="entry name" value="L-aspartate oxidase"/>
    <property type="match status" value="1"/>
</dbReference>
<keyword evidence="14" id="KW-1185">Reference proteome</keyword>
<name>A0A3R5QVD7_9CLOT</name>
<evidence type="ECO:0000313" key="13">
    <source>
        <dbReference type="EMBL" id="QAA33158.1"/>
    </source>
</evidence>
<keyword evidence="7" id="KW-0662">Pyridine nucleotide biosynthesis</keyword>
<proteinExistence type="inferred from homology"/>
<dbReference type="KEGG" id="cmah:C1I91_16780"/>
<dbReference type="UniPathway" id="UPA00253">
    <property type="reaction ID" value="UER00326"/>
</dbReference>
<reference evidence="13 14" key="1">
    <citation type="submission" date="2018-01" db="EMBL/GenBank/DDBJ databases">
        <title>Genome Sequencing and Assembly of Anaerobacter polyendosporus strain CT4.</title>
        <authorList>
            <person name="Tachaapaikoon C."/>
            <person name="Sutheeworapong S."/>
            <person name="Jenjaroenpun P."/>
            <person name="Wongsurawat T."/>
            <person name="Nookeaw I."/>
            <person name="Cheawchanlertfa P."/>
            <person name="Kosugi A."/>
            <person name="Cheevadhanarak S."/>
            <person name="Ratanakhanokchai K."/>
        </authorList>
    </citation>
    <scope>NUCLEOTIDE SEQUENCE [LARGE SCALE GENOMIC DNA]</scope>
    <source>
        <strain evidence="13 14">CT4</strain>
    </source>
</reference>
<dbReference type="SUPFAM" id="SSF56425">
    <property type="entry name" value="Succinate dehydrogenase/fumarate reductase flavoprotein, catalytic domain"/>
    <property type="match status" value="1"/>
</dbReference>
<dbReference type="PRINTS" id="PR00368">
    <property type="entry name" value="FADPNR"/>
</dbReference>
<evidence type="ECO:0000256" key="10">
    <source>
        <dbReference type="ARBA" id="ARBA00030386"/>
    </source>
</evidence>
<dbReference type="InterPro" id="IPR027477">
    <property type="entry name" value="Succ_DH/fumarate_Rdtase_cat_sf"/>
</dbReference>
<comment type="pathway">
    <text evidence="2">Cofactor biosynthesis; NAD(+) biosynthesis; iminoaspartate from L-aspartate (oxidase route): step 1/1.</text>
</comment>
<dbReference type="EC" id="1.4.3.16" evidence="4"/>
<dbReference type="GO" id="GO:0033765">
    <property type="term" value="F:steroid dehydrogenase activity, acting on the CH-CH group of donors"/>
    <property type="evidence" value="ECO:0007669"/>
    <property type="project" value="UniProtKB-ARBA"/>
</dbReference>
<evidence type="ECO:0000256" key="2">
    <source>
        <dbReference type="ARBA" id="ARBA00004950"/>
    </source>
</evidence>
<dbReference type="Pfam" id="PF00890">
    <property type="entry name" value="FAD_binding_2"/>
    <property type="match status" value="1"/>
</dbReference>
<evidence type="ECO:0000256" key="9">
    <source>
        <dbReference type="ARBA" id="ARBA00023002"/>
    </source>
</evidence>